<protein>
    <submittedName>
        <fullName evidence="3">Nodule Cysteine-Rich (NCR) secreted peptide</fullName>
    </submittedName>
</protein>
<gene>
    <name evidence="3" type="ordered locus">MTR_8g064110</name>
</gene>
<dbReference type="Proteomes" id="UP000002051">
    <property type="component" value="Chromosome 8"/>
</dbReference>
<sequence length="54" mass="6492">MFVYAFIIFLSIHLPTVRSDIPCKTKADCTQHRKYFAECIFGFCRHFKHLEHPF</sequence>
<reference evidence="4" key="3">
    <citation type="submission" date="2015-04" db="UniProtKB">
        <authorList>
            <consortium name="EnsemblPlants"/>
        </authorList>
    </citation>
    <scope>IDENTIFICATION</scope>
    <source>
        <strain evidence="4">cv. Jemalong A17</strain>
    </source>
</reference>
<feature type="signal peptide" evidence="1">
    <location>
        <begin position="1"/>
        <end position="19"/>
    </location>
</feature>
<feature type="domain" description="Late nodulin" evidence="2">
    <location>
        <begin position="1"/>
        <end position="45"/>
    </location>
</feature>
<organism evidence="3 5">
    <name type="scientific">Medicago truncatula</name>
    <name type="common">Barrel medic</name>
    <name type="synonym">Medicago tribuloides</name>
    <dbReference type="NCBI Taxonomy" id="3880"/>
    <lineage>
        <taxon>Eukaryota</taxon>
        <taxon>Viridiplantae</taxon>
        <taxon>Streptophyta</taxon>
        <taxon>Embryophyta</taxon>
        <taxon>Tracheophyta</taxon>
        <taxon>Spermatophyta</taxon>
        <taxon>Magnoliopsida</taxon>
        <taxon>eudicotyledons</taxon>
        <taxon>Gunneridae</taxon>
        <taxon>Pentapetalae</taxon>
        <taxon>rosids</taxon>
        <taxon>fabids</taxon>
        <taxon>Fabales</taxon>
        <taxon>Fabaceae</taxon>
        <taxon>Papilionoideae</taxon>
        <taxon>50 kb inversion clade</taxon>
        <taxon>NPAAA clade</taxon>
        <taxon>Hologalegina</taxon>
        <taxon>IRL clade</taxon>
        <taxon>Trifolieae</taxon>
        <taxon>Medicago</taxon>
    </lineage>
</organism>
<dbReference type="InterPro" id="IPR009810">
    <property type="entry name" value="Nodulin_late_dom"/>
</dbReference>
<dbReference type="HOGENOM" id="CLU_181053_6_7_1"/>
<dbReference type="Pfam" id="PF07127">
    <property type="entry name" value="Nodulin_late"/>
    <property type="match status" value="1"/>
</dbReference>
<accession>A0A072TS18</accession>
<evidence type="ECO:0000313" key="4">
    <source>
        <dbReference type="EnsemblPlants" id="KEH19976"/>
    </source>
</evidence>
<dbReference type="EnsemblPlants" id="KEH19976">
    <property type="protein sequence ID" value="KEH19976"/>
    <property type="gene ID" value="MTR_8g064110"/>
</dbReference>
<name>A0A072TS18_MEDTR</name>
<feature type="chain" id="PRO_5014498930" evidence="1">
    <location>
        <begin position="20"/>
        <end position="54"/>
    </location>
</feature>
<evidence type="ECO:0000259" key="2">
    <source>
        <dbReference type="Pfam" id="PF07127"/>
    </source>
</evidence>
<dbReference type="EMBL" id="CM001224">
    <property type="protein sequence ID" value="KEH19976.1"/>
    <property type="molecule type" value="Genomic_DNA"/>
</dbReference>
<keyword evidence="1" id="KW-0732">Signal</keyword>
<dbReference type="AlphaFoldDB" id="A0A072TS18"/>
<reference evidence="3 5" key="2">
    <citation type="journal article" date="2014" name="BMC Genomics">
        <title>An improved genome release (version Mt4.0) for the model legume Medicago truncatula.</title>
        <authorList>
            <person name="Tang H."/>
            <person name="Krishnakumar V."/>
            <person name="Bidwell S."/>
            <person name="Rosen B."/>
            <person name="Chan A."/>
            <person name="Zhou S."/>
            <person name="Gentzbittel L."/>
            <person name="Childs K.L."/>
            <person name="Yandell M."/>
            <person name="Gundlach H."/>
            <person name="Mayer K.F."/>
            <person name="Schwartz D.C."/>
            <person name="Town C.D."/>
        </authorList>
    </citation>
    <scope>GENOME REANNOTATION</scope>
    <source>
        <strain evidence="3">A17</strain>
        <strain evidence="4 5">cv. Jemalong A17</strain>
    </source>
</reference>
<evidence type="ECO:0000313" key="5">
    <source>
        <dbReference type="Proteomes" id="UP000002051"/>
    </source>
</evidence>
<proteinExistence type="predicted"/>
<keyword evidence="5" id="KW-1185">Reference proteome</keyword>
<reference evidence="3 5" key="1">
    <citation type="journal article" date="2011" name="Nature">
        <title>The Medicago genome provides insight into the evolution of rhizobial symbioses.</title>
        <authorList>
            <person name="Young N.D."/>
            <person name="Debelle F."/>
            <person name="Oldroyd G.E."/>
            <person name="Geurts R."/>
            <person name="Cannon S.B."/>
            <person name="Udvardi M.K."/>
            <person name="Benedito V.A."/>
            <person name="Mayer K.F."/>
            <person name="Gouzy J."/>
            <person name="Schoof H."/>
            <person name="Van de Peer Y."/>
            <person name="Proost S."/>
            <person name="Cook D.R."/>
            <person name="Meyers B.C."/>
            <person name="Spannagl M."/>
            <person name="Cheung F."/>
            <person name="De Mita S."/>
            <person name="Krishnakumar V."/>
            <person name="Gundlach H."/>
            <person name="Zhou S."/>
            <person name="Mudge J."/>
            <person name="Bharti A.K."/>
            <person name="Murray J.D."/>
            <person name="Naoumkina M.A."/>
            <person name="Rosen B."/>
            <person name="Silverstein K.A."/>
            <person name="Tang H."/>
            <person name="Rombauts S."/>
            <person name="Zhao P.X."/>
            <person name="Zhou P."/>
            <person name="Barbe V."/>
            <person name="Bardou P."/>
            <person name="Bechner M."/>
            <person name="Bellec A."/>
            <person name="Berger A."/>
            <person name="Berges H."/>
            <person name="Bidwell S."/>
            <person name="Bisseling T."/>
            <person name="Choisne N."/>
            <person name="Couloux A."/>
            <person name="Denny R."/>
            <person name="Deshpande S."/>
            <person name="Dai X."/>
            <person name="Doyle J.J."/>
            <person name="Dudez A.M."/>
            <person name="Farmer A.D."/>
            <person name="Fouteau S."/>
            <person name="Franken C."/>
            <person name="Gibelin C."/>
            <person name="Gish J."/>
            <person name="Goldstein S."/>
            <person name="Gonzalez A.J."/>
            <person name="Green P.J."/>
            <person name="Hallab A."/>
            <person name="Hartog M."/>
            <person name="Hua A."/>
            <person name="Humphray S.J."/>
            <person name="Jeong D.H."/>
            <person name="Jing Y."/>
            <person name="Jocker A."/>
            <person name="Kenton S.M."/>
            <person name="Kim D.J."/>
            <person name="Klee K."/>
            <person name="Lai H."/>
            <person name="Lang C."/>
            <person name="Lin S."/>
            <person name="Macmil S.L."/>
            <person name="Magdelenat G."/>
            <person name="Matthews L."/>
            <person name="McCorrison J."/>
            <person name="Monaghan E.L."/>
            <person name="Mun J.H."/>
            <person name="Najar F.Z."/>
            <person name="Nicholson C."/>
            <person name="Noirot C."/>
            <person name="O'Bleness M."/>
            <person name="Paule C.R."/>
            <person name="Poulain J."/>
            <person name="Prion F."/>
            <person name="Qin B."/>
            <person name="Qu C."/>
            <person name="Retzel E.F."/>
            <person name="Riddle C."/>
            <person name="Sallet E."/>
            <person name="Samain S."/>
            <person name="Samson N."/>
            <person name="Sanders I."/>
            <person name="Saurat O."/>
            <person name="Scarpelli C."/>
            <person name="Schiex T."/>
            <person name="Segurens B."/>
            <person name="Severin A.J."/>
            <person name="Sherrier D.J."/>
            <person name="Shi R."/>
            <person name="Sims S."/>
            <person name="Singer S.R."/>
            <person name="Sinharoy S."/>
            <person name="Sterck L."/>
            <person name="Viollet A."/>
            <person name="Wang B.B."/>
            <person name="Wang K."/>
            <person name="Wang M."/>
            <person name="Wang X."/>
            <person name="Warfsmann J."/>
            <person name="Weissenbach J."/>
            <person name="White D.D."/>
            <person name="White J.D."/>
            <person name="Wiley G.B."/>
            <person name="Wincker P."/>
            <person name="Xing Y."/>
            <person name="Yang L."/>
            <person name="Yao Z."/>
            <person name="Ying F."/>
            <person name="Zhai J."/>
            <person name="Zhou L."/>
            <person name="Zuber A."/>
            <person name="Denarie J."/>
            <person name="Dixon R.A."/>
            <person name="May G.D."/>
            <person name="Schwartz D.C."/>
            <person name="Rogers J."/>
            <person name="Quetier F."/>
            <person name="Town C.D."/>
            <person name="Roe B.A."/>
        </authorList>
    </citation>
    <scope>NUCLEOTIDE SEQUENCE [LARGE SCALE GENOMIC DNA]</scope>
    <source>
        <strain evidence="3">A17</strain>
        <strain evidence="4 5">cv. Jemalong A17</strain>
    </source>
</reference>
<evidence type="ECO:0000256" key="1">
    <source>
        <dbReference type="SAM" id="SignalP"/>
    </source>
</evidence>
<evidence type="ECO:0000313" key="3">
    <source>
        <dbReference type="EMBL" id="KEH19976.1"/>
    </source>
</evidence>
<dbReference type="GO" id="GO:0046872">
    <property type="term" value="F:metal ion binding"/>
    <property type="evidence" value="ECO:0007669"/>
    <property type="project" value="InterPro"/>
</dbReference>